<feature type="domain" description="Protein kinase" evidence="12">
    <location>
        <begin position="31"/>
        <end position="261"/>
    </location>
</feature>
<keyword evidence="5" id="KW-0547">Nucleotide-binding</keyword>
<dbReference type="VEuPathDB" id="FungiDB:TRIVIDRAFT_29097"/>
<dbReference type="AlphaFoldDB" id="G9MS77"/>
<evidence type="ECO:0000313" key="13">
    <source>
        <dbReference type="EMBL" id="EHK22939.1"/>
    </source>
</evidence>
<dbReference type="InterPro" id="IPR045269">
    <property type="entry name" value="Atg1-like"/>
</dbReference>
<dbReference type="InParanoid" id="G9MS77"/>
<dbReference type="GO" id="GO:0010506">
    <property type="term" value="P:regulation of autophagy"/>
    <property type="evidence" value="ECO:0007669"/>
    <property type="project" value="InterPro"/>
</dbReference>
<dbReference type="STRING" id="413071.G9MS77"/>
<dbReference type="PANTHER" id="PTHR24348:SF22">
    <property type="entry name" value="NON-SPECIFIC SERINE_THREONINE PROTEIN KINASE"/>
    <property type="match status" value="1"/>
</dbReference>
<dbReference type="GO" id="GO:0005776">
    <property type="term" value="C:autophagosome"/>
    <property type="evidence" value="ECO:0007669"/>
    <property type="project" value="TreeGrafter"/>
</dbReference>
<accession>G9MS77</accession>
<dbReference type="EMBL" id="ABDF02000006">
    <property type="protein sequence ID" value="EHK22939.1"/>
    <property type="molecule type" value="Genomic_DNA"/>
</dbReference>
<comment type="caution">
    <text evidence="13">The sequence shown here is derived from an EMBL/GenBank/DDBJ whole genome shotgun (WGS) entry which is preliminary data.</text>
</comment>
<comment type="catalytic activity">
    <reaction evidence="11">
        <text>L-seryl-[protein] + ATP = O-phospho-L-seryl-[protein] + ADP + H(+)</text>
        <dbReference type="Rhea" id="RHEA:17989"/>
        <dbReference type="Rhea" id="RHEA-COMP:9863"/>
        <dbReference type="Rhea" id="RHEA-COMP:11604"/>
        <dbReference type="ChEBI" id="CHEBI:15378"/>
        <dbReference type="ChEBI" id="CHEBI:29999"/>
        <dbReference type="ChEBI" id="CHEBI:30616"/>
        <dbReference type="ChEBI" id="CHEBI:83421"/>
        <dbReference type="ChEBI" id="CHEBI:456216"/>
        <dbReference type="EC" id="2.7.11.1"/>
    </reaction>
</comment>
<evidence type="ECO:0000256" key="11">
    <source>
        <dbReference type="ARBA" id="ARBA00048679"/>
    </source>
</evidence>
<dbReference type="GO" id="GO:0034045">
    <property type="term" value="C:phagophore assembly site membrane"/>
    <property type="evidence" value="ECO:0007669"/>
    <property type="project" value="UniProtKB-SubCell"/>
</dbReference>
<evidence type="ECO:0000256" key="9">
    <source>
        <dbReference type="ARBA" id="ARBA00030237"/>
    </source>
</evidence>
<dbReference type="Gene3D" id="1.10.510.10">
    <property type="entry name" value="Transferase(Phosphotransferase) domain 1"/>
    <property type="match status" value="1"/>
</dbReference>
<dbReference type="OMA" id="IHKARIC"/>
<evidence type="ECO:0000256" key="6">
    <source>
        <dbReference type="ARBA" id="ARBA00022777"/>
    </source>
</evidence>
<dbReference type="GO" id="GO:0005524">
    <property type="term" value="F:ATP binding"/>
    <property type="evidence" value="ECO:0007669"/>
    <property type="project" value="UniProtKB-KW"/>
</dbReference>
<keyword evidence="7" id="KW-0067">ATP-binding</keyword>
<evidence type="ECO:0000256" key="1">
    <source>
        <dbReference type="ARBA" id="ARBA00004623"/>
    </source>
</evidence>
<keyword evidence="6" id="KW-0418">Kinase</keyword>
<keyword evidence="3" id="KW-0723">Serine/threonine-protein kinase</keyword>
<evidence type="ECO:0000256" key="8">
    <source>
        <dbReference type="ARBA" id="ARBA00022927"/>
    </source>
</evidence>
<organism evidence="13 14">
    <name type="scientific">Hypocrea virens (strain Gv29-8 / FGSC 10586)</name>
    <name type="common">Gliocladium virens</name>
    <name type="synonym">Trichoderma virens</name>
    <dbReference type="NCBI Taxonomy" id="413071"/>
    <lineage>
        <taxon>Eukaryota</taxon>
        <taxon>Fungi</taxon>
        <taxon>Dikarya</taxon>
        <taxon>Ascomycota</taxon>
        <taxon>Pezizomycotina</taxon>
        <taxon>Sordariomycetes</taxon>
        <taxon>Hypocreomycetidae</taxon>
        <taxon>Hypocreales</taxon>
        <taxon>Hypocreaceae</taxon>
        <taxon>Trichoderma</taxon>
    </lineage>
</organism>
<proteinExistence type="predicted"/>
<dbReference type="PROSITE" id="PS50011">
    <property type="entry name" value="PROTEIN_KINASE_DOM"/>
    <property type="match status" value="1"/>
</dbReference>
<keyword evidence="8" id="KW-0813">Transport</keyword>
<dbReference type="PANTHER" id="PTHR24348">
    <property type="entry name" value="SERINE/THREONINE-PROTEIN KINASE UNC-51-RELATED"/>
    <property type="match status" value="1"/>
</dbReference>
<comment type="subcellular location">
    <subcellularLocation>
        <location evidence="1">Preautophagosomal structure membrane</location>
        <topology evidence="1">Peripheral membrane protein</topology>
    </subcellularLocation>
</comment>
<evidence type="ECO:0000256" key="10">
    <source>
        <dbReference type="ARBA" id="ARBA00047899"/>
    </source>
</evidence>
<dbReference type="RefSeq" id="XP_013957142.1">
    <property type="nucleotide sequence ID" value="XM_014101667.1"/>
</dbReference>
<dbReference type="GO" id="GO:0004674">
    <property type="term" value="F:protein serine/threonine kinase activity"/>
    <property type="evidence" value="ECO:0007669"/>
    <property type="project" value="UniProtKB-KW"/>
</dbReference>
<dbReference type="GO" id="GO:0005829">
    <property type="term" value="C:cytosol"/>
    <property type="evidence" value="ECO:0007669"/>
    <property type="project" value="TreeGrafter"/>
</dbReference>
<dbReference type="SUPFAM" id="SSF56112">
    <property type="entry name" value="Protein kinase-like (PK-like)"/>
    <property type="match status" value="1"/>
</dbReference>
<dbReference type="GeneID" id="25792730"/>
<evidence type="ECO:0000256" key="5">
    <source>
        <dbReference type="ARBA" id="ARBA00022741"/>
    </source>
</evidence>
<dbReference type="Proteomes" id="UP000007115">
    <property type="component" value="Unassembled WGS sequence"/>
</dbReference>
<dbReference type="Pfam" id="PF00069">
    <property type="entry name" value="Pkinase"/>
    <property type="match status" value="1"/>
</dbReference>
<keyword evidence="14" id="KW-1185">Reference proteome</keyword>
<name>G9MS77_HYPVG</name>
<dbReference type="InterPro" id="IPR000719">
    <property type="entry name" value="Prot_kinase_dom"/>
</dbReference>
<evidence type="ECO:0000256" key="7">
    <source>
        <dbReference type="ARBA" id="ARBA00022840"/>
    </source>
</evidence>
<evidence type="ECO:0000256" key="2">
    <source>
        <dbReference type="ARBA" id="ARBA00012513"/>
    </source>
</evidence>
<evidence type="ECO:0000313" key="14">
    <source>
        <dbReference type="Proteomes" id="UP000007115"/>
    </source>
</evidence>
<dbReference type="HOGENOM" id="CLU_062257_0_0_1"/>
<keyword evidence="4" id="KW-0808">Transferase</keyword>
<dbReference type="InterPro" id="IPR011009">
    <property type="entry name" value="Kinase-like_dom_sf"/>
</dbReference>
<gene>
    <name evidence="13" type="ORF">TRIVIDRAFT_29097</name>
</gene>
<evidence type="ECO:0000256" key="3">
    <source>
        <dbReference type="ARBA" id="ARBA00022527"/>
    </source>
</evidence>
<reference evidence="13 14" key="1">
    <citation type="journal article" date="2011" name="Genome Biol.">
        <title>Comparative genome sequence analysis underscores mycoparasitism as the ancestral life style of Trichoderma.</title>
        <authorList>
            <person name="Kubicek C.P."/>
            <person name="Herrera-Estrella A."/>
            <person name="Seidl-Seiboth V."/>
            <person name="Martinez D.A."/>
            <person name="Druzhinina I.S."/>
            <person name="Thon M."/>
            <person name="Zeilinger S."/>
            <person name="Casas-Flores S."/>
            <person name="Horwitz B.A."/>
            <person name="Mukherjee P.K."/>
            <person name="Mukherjee M."/>
            <person name="Kredics L."/>
            <person name="Alcaraz L.D."/>
            <person name="Aerts A."/>
            <person name="Antal Z."/>
            <person name="Atanasova L."/>
            <person name="Cervantes-Badillo M.G."/>
            <person name="Challacombe J."/>
            <person name="Chertkov O."/>
            <person name="McCluskey K."/>
            <person name="Coulpier F."/>
            <person name="Deshpande N."/>
            <person name="von Doehren H."/>
            <person name="Ebbole D.J."/>
            <person name="Esquivel-Naranjo E.U."/>
            <person name="Fekete E."/>
            <person name="Flipphi M."/>
            <person name="Glaser F."/>
            <person name="Gomez-Rodriguez E.Y."/>
            <person name="Gruber S."/>
            <person name="Han C."/>
            <person name="Henrissat B."/>
            <person name="Hermosa R."/>
            <person name="Hernandez-Onate M."/>
            <person name="Karaffa L."/>
            <person name="Kosti I."/>
            <person name="Le Crom S."/>
            <person name="Lindquist E."/>
            <person name="Lucas S."/>
            <person name="Luebeck M."/>
            <person name="Luebeck P.S."/>
            <person name="Margeot A."/>
            <person name="Metz B."/>
            <person name="Misra M."/>
            <person name="Nevalainen H."/>
            <person name="Omann M."/>
            <person name="Packer N."/>
            <person name="Perrone G."/>
            <person name="Uresti-Rivera E.E."/>
            <person name="Salamov A."/>
            <person name="Schmoll M."/>
            <person name="Seiboth B."/>
            <person name="Shapiro H."/>
            <person name="Sukno S."/>
            <person name="Tamayo-Ramos J.A."/>
            <person name="Tisch D."/>
            <person name="Wiest A."/>
            <person name="Wilkinson H.H."/>
            <person name="Zhang M."/>
            <person name="Coutinho P.M."/>
            <person name="Kenerley C.M."/>
            <person name="Monte E."/>
            <person name="Baker S.E."/>
            <person name="Grigoriev I.V."/>
        </authorList>
    </citation>
    <scope>NUCLEOTIDE SEQUENCE [LARGE SCALE GENOMIC DNA]</scope>
    <source>
        <strain evidence="14">Gv29-8 / FGSC 10586</strain>
    </source>
</reference>
<sequence length="261" mass="29888">MTPASQTIQVLDSCEVFQFLPDGKIGFTHVKILFKHENKIHYGHVLERKRRETFQLDEIENIKAIPSDSYRPPLPPNTTIAPEQLANYFVKRPILMGYVDGSDLSEPMLREIEICEVLLWNPHPNLASYLGCQSVNGRIDGICFQRYPESLMQKLNPKALNKSMFLQSRNLSRETAERYLSEVEAGIKHLHFLGYVHNDLNPSNIMITTDDTAVIIDFDSCVRVGESIEAAKIKRTYGWYDRQSQVAIESIDFAALKEIRT</sequence>
<dbReference type="GO" id="GO:0000045">
    <property type="term" value="P:autophagosome assembly"/>
    <property type="evidence" value="ECO:0007669"/>
    <property type="project" value="TreeGrafter"/>
</dbReference>
<keyword evidence="8" id="KW-0653">Protein transport</keyword>
<dbReference type="OrthoDB" id="4885952at2759"/>
<dbReference type="GO" id="GO:0015031">
    <property type="term" value="P:protein transport"/>
    <property type="evidence" value="ECO:0007669"/>
    <property type="project" value="UniProtKB-KW"/>
</dbReference>
<dbReference type="EC" id="2.7.11.1" evidence="2"/>
<comment type="catalytic activity">
    <reaction evidence="10">
        <text>L-threonyl-[protein] + ATP = O-phospho-L-threonyl-[protein] + ADP + H(+)</text>
        <dbReference type="Rhea" id="RHEA:46608"/>
        <dbReference type="Rhea" id="RHEA-COMP:11060"/>
        <dbReference type="Rhea" id="RHEA-COMP:11605"/>
        <dbReference type="ChEBI" id="CHEBI:15378"/>
        <dbReference type="ChEBI" id="CHEBI:30013"/>
        <dbReference type="ChEBI" id="CHEBI:30616"/>
        <dbReference type="ChEBI" id="CHEBI:61977"/>
        <dbReference type="ChEBI" id="CHEBI:456216"/>
        <dbReference type="EC" id="2.7.11.1"/>
    </reaction>
</comment>
<evidence type="ECO:0000259" key="12">
    <source>
        <dbReference type="PROSITE" id="PS50011"/>
    </source>
</evidence>
<dbReference type="eggNOG" id="ENOG502RZ04">
    <property type="taxonomic scope" value="Eukaryota"/>
</dbReference>
<protein>
    <recommendedName>
        <fullName evidence="2">non-specific serine/threonine protein kinase</fullName>
        <ecNumber evidence="2">2.7.11.1</ecNumber>
    </recommendedName>
    <alternativeName>
        <fullName evidence="9">Autophagy-related protein 1</fullName>
    </alternativeName>
</protein>
<evidence type="ECO:0000256" key="4">
    <source>
        <dbReference type="ARBA" id="ARBA00022679"/>
    </source>
</evidence>